<dbReference type="STRING" id="7719.ENSCINP00000021929"/>
<keyword evidence="1" id="KW-0479">Metal-binding</keyword>
<dbReference type="Ensembl" id="ENSCINT00000022175.2">
    <property type="protein sequence ID" value="ENSCINP00000021929.2"/>
    <property type="gene ID" value="ENSCING00000011487.2"/>
</dbReference>
<dbReference type="FunCoup" id="F6XHB2">
    <property type="interactions" value="336"/>
</dbReference>
<dbReference type="PANTHER" id="PTHR46134">
    <property type="entry name" value="DRONGO, ISOFORM F"/>
    <property type="match status" value="1"/>
</dbReference>
<reference evidence="9" key="1">
    <citation type="journal article" date="2002" name="Science">
        <title>The draft genome of Ciona intestinalis: insights into chordate and vertebrate origins.</title>
        <authorList>
            <person name="Dehal P."/>
            <person name="Satou Y."/>
            <person name="Campbell R.K."/>
            <person name="Chapman J."/>
            <person name="Degnan B."/>
            <person name="De Tomaso A."/>
            <person name="Davidson B."/>
            <person name="Di Gregorio A."/>
            <person name="Gelpke M."/>
            <person name="Goodstein D.M."/>
            <person name="Harafuji N."/>
            <person name="Hastings K.E."/>
            <person name="Ho I."/>
            <person name="Hotta K."/>
            <person name="Huang W."/>
            <person name="Kawashima T."/>
            <person name="Lemaire P."/>
            <person name="Martinez D."/>
            <person name="Meinertzhagen I.A."/>
            <person name="Necula S."/>
            <person name="Nonaka M."/>
            <person name="Putnam N."/>
            <person name="Rash S."/>
            <person name="Saiga H."/>
            <person name="Satake M."/>
            <person name="Terry A."/>
            <person name="Yamada L."/>
            <person name="Wang H.G."/>
            <person name="Awazu S."/>
            <person name="Azumi K."/>
            <person name="Boore J."/>
            <person name="Branno M."/>
            <person name="Chin-Bow S."/>
            <person name="DeSantis R."/>
            <person name="Doyle S."/>
            <person name="Francino P."/>
            <person name="Keys D.N."/>
            <person name="Haga S."/>
            <person name="Hayashi H."/>
            <person name="Hino K."/>
            <person name="Imai K.S."/>
            <person name="Inaba K."/>
            <person name="Kano S."/>
            <person name="Kobayashi K."/>
            <person name="Kobayashi M."/>
            <person name="Lee B.I."/>
            <person name="Makabe K.W."/>
            <person name="Manohar C."/>
            <person name="Matassi G."/>
            <person name="Medina M."/>
            <person name="Mochizuki Y."/>
            <person name="Mount S."/>
            <person name="Morishita T."/>
            <person name="Miura S."/>
            <person name="Nakayama A."/>
            <person name="Nishizaka S."/>
            <person name="Nomoto H."/>
            <person name="Ohta F."/>
            <person name="Oishi K."/>
            <person name="Rigoutsos I."/>
            <person name="Sano M."/>
            <person name="Sasaki A."/>
            <person name="Sasakura Y."/>
            <person name="Shoguchi E."/>
            <person name="Shin-i T."/>
            <person name="Spagnuolo A."/>
            <person name="Stainier D."/>
            <person name="Suzuki M.M."/>
            <person name="Tassy O."/>
            <person name="Takatori N."/>
            <person name="Tokuoka M."/>
            <person name="Yagi K."/>
            <person name="Yoshizaki F."/>
            <person name="Wada S."/>
            <person name="Zhang C."/>
            <person name="Hyatt P.D."/>
            <person name="Larimer F."/>
            <person name="Detter C."/>
            <person name="Doggett N."/>
            <person name="Glavina T."/>
            <person name="Hawkins T."/>
            <person name="Richardson P."/>
            <person name="Lucas S."/>
            <person name="Kohara Y."/>
            <person name="Levine M."/>
            <person name="Satoh N."/>
            <person name="Rokhsar D.S."/>
        </authorList>
    </citation>
    <scope>NUCLEOTIDE SEQUENCE [LARGE SCALE GENOMIC DNA]</scope>
</reference>
<dbReference type="HOGENOM" id="CLU_027801_1_0_1"/>
<feature type="domain" description="Arf-GAP" evidence="7">
    <location>
        <begin position="9"/>
        <end position="134"/>
    </location>
</feature>
<dbReference type="PROSITE" id="PS50115">
    <property type="entry name" value="ARFGAP"/>
    <property type="match status" value="1"/>
</dbReference>
<dbReference type="InterPro" id="IPR038508">
    <property type="entry name" value="ArfGAP_dom_sf"/>
</dbReference>
<evidence type="ECO:0000256" key="6">
    <source>
        <dbReference type="SAM" id="MobiDB-lite"/>
    </source>
</evidence>
<evidence type="ECO:0000313" key="9">
    <source>
        <dbReference type="Proteomes" id="UP000008144"/>
    </source>
</evidence>
<accession>F6XHB2</accession>
<dbReference type="CDD" id="cd08838">
    <property type="entry name" value="ArfGap_AGFG"/>
    <property type="match status" value="1"/>
</dbReference>
<dbReference type="PRINTS" id="PR00405">
    <property type="entry name" value="REVINTRACTNG"/>
</dbReference>
<evidence type="ECO:0000313" key="8">
    <source>
        <dbReference type="Ensembl" id="ENSCINP00000021929.2"/>
    </source>
</evidence>
<name>F6XHB2_CIOIN</name>
<evidence type="ECO:0000256" key="3">
    <source>
        <dbReference type="ARBA" id="ARBA00022771"/>
    </source>
</evidence>
<evidence type="ECO:0000256" key="5">
    <source>
        <dbReference type="PROSITE-ProRule" id="PRU00288"/>
    </source>
</evidence>
<dbReference type="EMBL" id="EAAA01001449">
    <property type="status" value="NOT_ANNOTATED_CDS"/>
    <property type="molecule type" value="Genomic_DNA"/>
</dbReference>
<dbReference type="SUPFAM" id="SSF57863">
    <property type="entry name" value="ArfGap/RecO-like zinc finger"/>
    <property type="match status" value="1"/>
</dbReference>
<feature type="compositionally biased region" description="Low complexity" evidence="6">
    <location>
        <begin position="195"/>
        <end position="209"/>
    </location>
</feature>
<dbReference type="GO" id="GO:0008270">
    <property type="term" value="F:zinc ion binding"/>
    <property type="evidence" value="ECO:0007669"/>
    <property type="project" value="UniProtKB-KW"/>
</dbReference>
<organism evidence="8 9">
    <name type="scientific">Ciona intestinalis</name>
    <name type="common">Transparent sea squirt</name>
    <name type="synonym">Ascidia intestinalis</name>
    <dbReference type="NCBI Taxonomy" id="7719"/>
    <lineage>
        <taxon>Eukaryota</taxon>
        <taxon>Metazoa</taxon>
        <taxon>Chordata</taxon>
        <taxon>Tunicata</taxon>
        <taxon>Ascidiacea</taxon>
        <taxon>Phlebobranchia</taxon>
        <taxon>Cionidae</taxon>
        <taxon>Ciona</taxon>
    </lineage>
</organism>
<dbReference type="InterPro" id="IPR052248">
    <property type="entry name" value="Arf-GAP_FG-repeat_protein"/>
</dbReference>
<dbReference type="Proteomes" id="UP000008144">
    <property type="component" value="Chromosome 2"/>
</dbReference>
<protein>
    <recommendedName>
        <fullName evidence="7">Arf-GAP domain-containing protein</fullName>
    </recommendedName>
</protein>
<keyword evidence="9" id="KW-1185">Reference proteome</keyword>
<dbReference type="InterPro" id="IPR001164">
    <property type="entry name" value="ArfGAP_dom"/>
</dbReference>
<keyword evidence="2" id="KW-0677">Repeat</keyword>
<dbReference type="GeneTree" id="ENSGT00940000173546"/>
<reference evidence="8" key="3">
    <citation type="submission" date="2025-08" db="UniProtKB">
        <authorList>
            <consortium name="Ensembl"/>
        </authorList>
    </citation>
    <scope>IDENTIFICATION</scope>
</reference>
<evidence type="ECO:0000256" key="4">
    <source>
        <dbReference type="ARBA" id="ARBA00022833"/>
    </source>
</evidence>
<dbReference type="FunFam" id="1.10.220.150:FF:000005">
    <property type="entry name" value="Arf-GAP domain and FG repeat-containing protein 1"/>
    <property type="match status" value="1"/>
</dbReference>
<evidence type="ECO:0000256" key="1">
    <source>
        <dbReference type="ARBA" id="ARBA00022723"/>
    </source>
</evidence>
<dbReference type="InterPro" id="IPR037278">
    <property type="entry name" value="ARFGAP/RecO"/>
</dbReference>
<dbReference type="GO" id="GO:0005737">
    <property type="term" value="C:cytoplasm"/>
    <property type="evidence" value="ECO:0000318"/>
    <property type="project" value="GO_Central"/>
</dbReference>
<feature type="region of interest" description="Disordered" evidence="6">
    <location>
        <begin position="188"/>
        <end position="214"/>
    </location>
</feature>
<evidence type="ECO:0000259" key="7">
    <source>
        <dbReference type="PROSITE" id="PS50115"/>
    </source>
</evidence>
<reference evidence="8" key="2">
    <citation type="journal article" date="2008" name="Genome Biol.">
        <title>Improved genome assembly and evidence-based global gene model set for the chordate Ciona intestinalis: new insight into intron and operon populations.</title>
        <authorList>
            <person name="Satou Y."/>
            <person name="Mineta K."/>
            <person name="Ogasawara M."/>
            <person name="Sasakura Y."/>
            <person name="Shoguchi E."/>
            <person name="Ueno K."/>
            <person name="Yamada L."/>
            <person name="Matsumoto J."/>
            <person name="Wasserscheid J."/>
            <person name="Dewar K."/>
            <person name="Wiley G.B."/>
            <person name="Macmil S.L."/>
            <person name="Roe B.A."/>
            <person name="Zeller R.W."/>
            <person name="Hastings K.E."/>
            <person name="Lemaire P."/>
            <person name="Lindquist E."/>
            <person name="Endo T."/>
            <person name="Hotta K."/>
            <person name="Inaba K."/>
        </authorList>
    </citation>
    <scope>NUCLEOTIDE SEQUENCE [LARGE SCALE GENOMIC DNA]</scope>
    <source>
        <strain evidence="8">wild type</strain>
    </source>
</reference>
<dbReference type="Gene3D" id="1.10.220.150">
    <property type="entry name" value="Arf GTPase activating protein"/>
    <property type="match status" value="1"/>
</dbReference>
<dbReference type="SMART" id="SM00105">
    <property type="entry name" value="ArfGap"/>
    <property type="match status" value="1"/>
</dbReference>
<dbReference type="InParanoid" id="F6XHB2"/>
<dbReference type="OMA" id="GNEYCKN"/>
<dbReference type="Pfam" id="PF01412">
    <property type="entry name" value="ArfGap"/>
    <property type="match status" value="1"/>
</dbReference>
<keyword evidence="4" id="KW-0862">Zinc</keyword>
<sequence>MSSRRKQEEKHLEVLKGIQQIQCNKKCFECDQRGPTYVDVTIGSMVCTTCGGILRGLNPPHRVKSISMATFTPTEIAFIQTRGNEYCKNIYLGRYDERSKAKPESRNDHTKLKFFMEQKYEQKKWYVSPEQAAKPTESFMEAANAAKANEIKPLTTLLGPNHANIKVEKKQPEKPKPQSPKQQQTIDSIFGDFSGGSTASSTTQPPTSGFADFSNAFTPSNNSFDAFGDFTSGQTTAAPASQPGFGTNFNSVMTAASTTSAPQVTKSVDKYADLGDLFSMDNADPAPVAKPDAGNMWMQSQSASVFGQQSTASGSVFGSQANAAPLGSVFGAQSTASTQASLFGSSPMSNTQSYMNNKQPVPFSNATQSYTHFGTSQSTPAYGSVQQPNPGFPAQQQNTYNGTFGTAPGASYMQAASTYGATQPTNNFGAQQFSSMQGFGGTAQQNTFAATNSQMTFPTQTPASSNPFFMQTPASAAPSATGANPFMAQQHQHAPTQPQTATNPFMNLPPQQVNAAPTNPFF</sequence>
<dbReference type="PANTHER" id="PTHR46134:SF3">
    <property type="entry name" value="ARFGAP WITH FG REPEATS 1"/>
    <property type="match status" value="1"/>
</dbReference>
<proteinExistence type="predicted"/>
<reference evidence="8" key="4">
    <citation type="submission" date="2025-09" db="UniProtKB">
        <authorList>
            <consortium name="Ensembl"/>
        </authorList>
    </citation>
    <scope>IDENTIFICATION</scope>
</reference>
<dbReference type="GO" id="GO:0005096">
    <property type="term" value="F:GTPase activator activity"/>
    <property type="evidence" value="ECO:0007669"/>
    <property type="project" value="InterPro"/>
</dbReference>
<dbReference type="AlphaFoldDB" id="F6XHB2"/>
<keyword evidence="3 5" id="KW-0863">Zinc-finger</keyword>
<evidence type="ECO:0000256" key="2">
    <source>
        <dbReference type="ARBA" id="ARBA00022737"/>
    </source>
</evidence>